<accession>A0A0S8FTB3</accession>
<dbReference type="GO" id="GO:0016887">
    <property type="term" value="F:ATP hydrolysis activity"/>
    <property type="evidence" value="ECO:0007669"/>
    <property type="project" value="InterPro"/>
</dbReference>
<evidence type="ECO:0000256" key="1">
    <source>
        <dbReference type="ARBA" id="ARBA00005417"/>
    </source>
</evidence>
<dbReference type="GO" id="GO:0022857">
    <property type="term" value="F:transmembrane transporter activity"/>
    <property type="evidence" value="ECO:0007669"/>
    <property type="project" value="UniProtKB-ARBA"/>
</dbReference>
<dbReference type="Pfam" id="PF00005">
    <property type="entry name" value="ABC_tran"/>
    <property type="match status" value="1"/>
</dbReference>
<evidence type="ECO:0000256" key="3">
    <source>
        <dbReference type="ARBA" id="ARBA00022741"/>
    </source>
</evidence>
<dbReference type="SMART" id="SM00382">
    <property type="entry name" value="AAA"/>
    <property type="match status" value="1"/>
</dbReference>
<dbReference type="SUPFAM" id="SSF52540">
    <property type="entry name" value="P-loop containing nucleoside triphosphate hydrolases"/>
    <property type="match status" value="1"/>
</dbReference>
<dbReference type="InterPro" id="IPR003439">
    <property type="entry name" value="ABC_transporter-like_ATP-bd"/>
</dbReference>
<dbReference type="PANTHER" id="PTHR42798">
    <property type="entry name" value="LIPOPROTEIN-RELEASING SYSTEM ATP-BINDING PROTEIN LOLD"/>
    <property type="match status" value="1"/>
</dbReference>
<sequence>MTMVKNKPICRAIDITKTYWRGKVSVEALRGVSLEIRNNDYVSIMGASGSGKSTLIHILSCLDTPTSGEYYLEDKLVSNYTDQELARIRNTFFGFVFQSFSLLPRLTGIDNVALPLIYAGIRKQDRAARAREILEKIGLGDRASHRPNEMSGGECQRVAIGRALINNPRVIFADEPTGNLDSKTGAEIMEIFDQLVDEGNTIVMVTHDPNVAAHAKKKIKLRDGLIEND</sequence>
<feature type="domain" description="ABC transporter" evidence="5">
    <location>
        <begin position="10"/>
        <end position="229"/>
    </location>
</feature>
<comment type="caution">
    <text evidence="6">The sequence shown here is derived from an EMBL/GenBank/DDBJ whole genome shotgun (WGS) entry which is preliminary data.</text>
</comment>
<dbReference type="InterPro" id="IPR027417">
    <property type="entry name" value="P-loop_NTPase"/>
</dbReference>
<evidence type="ECO:0000313" key="7">
    <source>
        <dbReference type="Proteomes" id="UP000051373"/>
    </source>
</evidence>
<dbReference type="InterPro" id="IPR003593">
    <property type="entry name" value="AAA+_ATPase"/>
</dbReference>
<dbReference type="AlphaFoldDB" id="A0A0S8FTB3"/>
<dbReference type="PROSITE" id="PS00211">
    <property type="entry name" value="ABC_TRANSPORTER_1"/>
    <property type="match status" value="1"/>
</dbReference>
<dbReference type="FunFam" id="3.40.50.300:FF:000032">
    <property type="entry name" value="Export ABC transporter ATP-binding protein"/>
    <property type="match status" value="1"/>
</dbReference>
<dbReference type="InterPro" id="IPR017911">
    <property type="entry name" value="MacB-like_ATP-bd"/>
</dbReference>
<keyword evidence="3" id="KW-0547">Nucleotide-binding</keyword>
<keyword evidence="4 6" id="KW-0067">ATP-binding</keyword>
<name>A0A0S8FTB3_UNCW3</name>
<dbReference type="STRING" id="1703779.AMJ83_07515"/>
<keyword evidence="2" id="KW-0813">Transport</keyword>
<dbReference type="EMBL" id="LJUJ01000015">
    <property type="protein sequence ID" value="KPK63306.1"/>
    <property type="molecule type" value="Genomic_DNA"/>
</dbReference>
<dbReference type="GO" id="GO:0098796">
    <property type="term" value="C:membrane protein complex"/>
    <property type="evidence" value="ECO:0007669"/>
    <property type="project" value="UniProtKB-ARBA"/>
</dbReference>
<comment type="similarity">
    <text evidence="1">Belongs to the ABC transporter superfamily.</text>
</comment>
<organism evidence="6 7">
    <name type="scientific">candidate division WOR_3 bacterium SM23_42</name>
    <dbReference type="NCBI Taxonomy" id="1703779"/>
    <lineage>
        <taxon>Bacteria</taxon>
        <taxon>Bacteria division WOR-3</taxon>
    </lineage>
</organism>
<protein>
    <submittedName>
        <fullName evidence="6">Macrolide ABC transporter ATP-binding protein</fullName>
    </submittedName>
</protein>
<dbReference type="PROSITE" id="PS50893">
    <property type="entry name" value="ABC_TRANSPORTER_2"/>
    <property type="match status" value="1"/>
</dbReference>
<dbReference type="Proteomes" id="UP000051373">
    <property type="component" value="Unassembled WGS sequence"/>
</dbReference>
<evidence type="ECO:0000256" key="2">
    <source>
        <dbReference type="ARBA" id="ARBA00022448"/>
    </source>
</evidence>
<dbReference type="Gene3D" id="3.40.50.300">
    <property type="entry name" value="P-loop containing nucleotide triphosphate hydrolases"/>
    <property type="match status" value="1"/>
</dbReference>
<dbReference type="GO" id="GO:0005524">
    <property type="term" value="F:ATP binding"/>
    <property type="evidence" value="ECO:0007669"/>
    <property type="project" value="UniProtKB-KW"/>
</dbReference>
<dbReference type="CDD" id="cd03255">
    <property type="entry name" value="ABC_MJ0796_LolCDE_FtsE"/>
    <property type="match status" value="1"/>
</dbReference>
<dbReference type="InterPro" id="IPR017871">
    <property type="entry name" value="ABC_transporter-like_CS"/>
</dbReference>
<reference evidence="6 7" key="1">
    <citation type="journal article" date="2015" name="Microbiome">
        <title>Genomic resolution of linkages in carbon, nitrogen, and sulfur cycling among widespread estuary sediment bacteria.</title>
        <authorList>
            <person name="Baker B.J."/>
            <person name="Lazar C.S."/>
            <person name="Teske A.P."/>
            <person name="Dick G.J."/>
        </authorList>
    </citation>
    <scope>NUCLEOTIDE SEQUENCE [LARGE SCALE GENOMIC DNA]</scope>
    <source>
        <strain evidence="6">SM23_42</strain>
    </source>
</reference>
<evidence type="ECO:0000259" key="5">
    <source>
        <dbReference type="PROSITE" id="PS50893"/>
    </source>
</evidence>
<dbReference type="PANTHER" id="PTHR42798:SF6">
    <property type="entry name" value="CELL DIVISION ATP-BINDING PROTEIN FTSE"/>
    <property type="match status" value="1"/>
</dbReference>
<proteinExistence type="inferred from homology"/>
<evidence type="ECO:0000313" key="6">
    <source>
        <dbReference type="EMBL" id="KPK63306.1"/>
    </source>
</evidence>
<gene>
    <name evidence="6" type="ORF">AMJ83_07515</name>
</gene>
<evidence type="ECO:0000256" key="4">
    <source>
        <dbReference type="ARBA" id="ARBA00022840"/>
    </source>
</evidence>